<sequence length="126" mass="14800">MLMANQQHAQIDIILVMQEEPSDLYRARRWRIGFSPRVLITAEPKKALEGVRAGPVKPYILAGEQPIERALLRKCFLSVEVLFFLSWSYCYNGFRRVFRVKNLFKRVFALKEFLLYQANGRTYLLA</sequence>
<dbReference type="EMBL" id="CP060244">
    <property type="protein sequence ID" value="QNT78364.1"/>
    <property type="molecule type" value="Genomic_DNA"/>
</dbReference>
<organism evidence="1 2">
    <name type="scientific">Entomobacter blattae</name>
    <dbReference type="NCBI Taxonomy" id="2762277"/>
    <lineage>
        <taxon>Bacteria</taxon>
        <taxon>Pseudomonadati</taxon>
        <taxon>Pseudomonadota</taxon>
        <taxon>Alphaproteobacteria</taxon>
        <taxon>Acetobacterales</taxon>
        <taxon>Acetobacteraceae</taxon>
        <taxon>Entomobacter</taxon>
    </lineage>
</organism>
<evidence type="ECO:0000313" key="1">
    <source>
        <dbReference type="EMBL" id="QNT78364.1"/>
    </source>
</evidence>
<keyword evidence="2" id="KW-1185">Reference proteome</keyword>
<proteinExistence type="predicted"/>
<name>A0A7H1NRF4_9PROT</name>
<evidence type="ECO:0000313" key="2">
    <source>
        <dbReference type="Proteomes" id="UP000516349"/>
    </source>
</evidence>
<accession>A0A7H1NRF4</accession>
<dbReference type="Proteomes" id="UP000516349">
    <property type="component" value="Chromosome"/>
</dbReference>
<gene>
    <name evidence="1" type="ORF">JGUZn3_11370</name>
</gene>
<dbReference type="KEGG" id="ebla:JGUZn3_11370"/>
<dbReference type="RefSeq" id="WP_203414688.1">
    <property type="nucleotide sequence ID" value="NZ_CP060244.1"/>
</dbReference>
<dbReference type="AlphaFoldDB" id="A0A7H1NRF4"/>
<protein>
    <submittedName>
        <fullName evidence="1">Uncharacterized protein</fullName>
    </submittedName>
</protein>
<reference evidence="1 2" key="1">
    <citation type="submission" date="2020-08" db="EMBL/GenBank/DDBJ databases">
        <title>Complete genome sequence of Entomobacter blattae G55GP.</title>
        <authorList>
            <person name="Poehlein A."/>
            <person name="Guzman J."/>
            <person name="Daniel R."/>
            <person name="Vilcinskas A."/>
        </authorList>
    </citation>
    <scope>NUCLEOTIDE SEQUENCE [LARGE SCALE GENOMIC DNA]</scope>
    <source>
        <strain evidence="1 2">G55GP</strain>
    </source>
</reference>